<comment type="caution">
    <text evidence="2">The sequence shown here is derived from an EMBL/GenBank/DDBJ whole genome shotgun (WGS) entry which is preliminary data.</text>
</comment>
<dbReference type="Proteomes" id="UP000591131">
    <property type="component" value="Unassembled WGS sequence"/>
</dbReference>
<evidence type="ECO:0000313" key="2">
    <source>
        <dbReference type="EMBL" id="KAF4672936.1"/>
    </source>
</evidence>
<evidence type="ECO:0000256" key="1">
    <source>
        <dbReference type="SAM" id="MobiDB-lite"/>
    </source>
</evidence>
<gene>
    <name evidence="2" type="ORF">FOL47_011204</name>
</gene>
<organism evidence="2 3">
    <name type="scientific">Perkinsus chesapeaki</name>
    <name type="common">Clam parasite</name>
    <name type="synonym">Perkinsus andrewsi</name>
    <dbReference type="NCBI Taxonomy" id="330153"/>
    <lineage>
        <taxon>Eukaryota</taxon>
        <taxon>Sar</taxon>
        <taxon>Alveolata</taxon>
        <taxon>Perkinsozoa</taxon>
        <taxon>Perkinsea</taxon>
        <taxon>Perkinsida</taxon>
        <taxon>Perkinsidae</taxon>
        <taxon>Perkinsus</taxon>
    </lineage>
</organism>
<name>A0A7J6MNF9_PERCH</name>
<evidence type="ECO:0000313" key="3">
    <source>
        <dbReference type="Proteomes" id="UP000591131"/>
    </source>
</evidence>
<keyword evidence="3" id="KW-1185">Reference proteome</keyword>
<accession>A0A7J6MNF9</accession>
<proteinExistence type="predicted"/>
<sequence>MCSKFIPTLKELISAADGKDDGWKNGLLTGWIKNPPMCLFGCCCHPCARGVVAAKTDDSFFLACCMNCCCPVCAHCSHNLPMRKAVREKDSIKGDIRVDCCAMEMCTCCAVTQELNQLGVKANKENFEAAKAGLGEEADKAKAEVAPKQENRRAQLLAAGRRLRATLTGLSRGAASSSTVDSSSIGAYSDEPSMALGQDIERYFTEGDSSTGRDSMQLDDITPDGLSSAAQGGYTCTPDSPPVSPPHRRVSVPRIPIAGLPVNHQGSPERSVSSSSVACQCYPTLEESTAELLRSELTTVMDQRLRRLEQSLTEQLASHVGRIEERLFGLEKAMRKLQPGAEMKPQVWRIVDIWQTSKHAS</sequence>
<dbReference type="EMBL" id="JAAPAO010000095">
    <property type="protein sequence ID" value="KAF4672936.1"/>
    <property type="molecule type" value="Genomic_DNA"/>
</dbReference>
<reference evidence="2 3" key="1">
    <citation type="submission" date="2020-04" db="EMBL/GenBank/DDBJ databases">
        <title>Perkinsus chesapeaki whole genome sequence.</title>
        <authorList>
            <person name="Bogema D.R."/>
        </authorList>
    </citation>
    <scope>NUCLEOTIDE SEQUENCE [LARGE SCALE GENOMIC DNA]</scope>
    <source>
        <strain evidence="2">ATCC PRA-425</strain>
    </source>
</reference>
<dbReference type="InterPro" id="IPR006461">
    <property type="entry name" value="PLAC_motif_containing"/>
</dbReference>
<feature type="region of interest" description="Disordered" evidence="1">
    <location>
        <begin position="205"/>
        <end position="251"/>
    </location>
</feature>
<dbReference type="AlphaFoldDB" id="A0A7J6MNF9"/>
<protein>
    <submittedName>
        <fullName evidence="2">Uncharacterized protein</fullName>
    </submittedName>
</protein>
<dbReference type="PANTHER" id="PTHR15907">
    <property type="entry name" value="DUF614 FAMILY PROTEIN-RELATED"/>
    <property type="match status" value="1"/>
</dbReference>